<evidence type="ECO:0000256" key="1">
    <source>
        <dbReference type="ARBA" id="ARBA00023015"/>
    </source>
</evidence>
<reference evidence="5 6" key="1">
    <citation type="journal article" date="2016" name="Nat. Commun.">
        <title>Thousands of microbial genomes shed light on interconnected biogeochemical processes in an aquifer system.</title>
        <authorList>
            <person name="Anantharaman K."/>
            <person name="Brown C.T."/>
            <person name="Hug L.A."/>
            <person name="Sharon I."/>
            <person name="Castelle C.J."/>
            <person name="Probst A.J."/>
            <person name="Thomas B.C."/>
            <person name="Singh A."/>
            <person name="Wilkins M.J."/>
            <person name="Karaoz U."/>
            <person name="Brodie E.L."/>
            <person name="Williams K.H."/>
            <person name="Hubbard S.S."/>
            <person name="Banfield J.F."/>
        </authorList>
    </citation>
    <scope>NUCLEOTIDE SEQUENCE [LARGE SCALE GENOMIC DNA]</scope>
</reference>
<dbReference type="InterPro" id="IPR018060">
    <property type="entry name" value="HTH_AraC"/>
</dbReference>
<keyword evidence="3" id="KW-0804">Transcription</keyword>
<dbReference type="AlphaFoldDB" id="A0A1F7F2X4"/>
<evidence type="ECO:0000259" key="4">
    <source>
        <dbReference type="PROSITE" id="PS01124"/>
    </source>
</evidence>
<evidence type="ECO:0000313" key="5">
    <source>
        <dbReference type="EMBL" id="OGK01005.1"/>
    </source>
</evidence>
<dbReference type="SMART" id="SM00342">
    <property type="entry name" value="HTH_ARAC"/>
    <property type="match status" value="1"/>
</dbReference>
<dbReference type="EMBL" id="MFYX01000136">
    <property type="protein sequence ID" value="OGK01005.1"/>
    <property type="molecule type" value="Genomic_DNA"/>
</dbReference>
<dbReference type="InterPro" id="IPR020449">
    <property type="entry name" value="Tscrpt_reg_AraC-type_HTH"/>
</dbReference>
<dbReference type="PRINTS" id="PR00032">
    <property type="entry name" value="HTHARAC"/>
</dbReference>
<dbReference type="InterPro" id="IPR009057">
    <property type="entry name" value="Homeodomain-like_sf"/>
</dbReference>
<dbReference type="SUPFAM" id="SSF46689">
    <property type="entry name" value="Homeodomain-like"/>
    <property type="match status" value="1"/>
</dbReference>
<keyword evidence="1" id="KW-0805">Transcription regulation</keyword>
<dbReference type="Proteomes" id="UP000179243">
    <property type="component" value="Unassembled WGS sequence"/>
</dbReference>
<comment type="caution">
    <text evidence="5">The sequence shown here is derived from an EMBL/GenBank/DDBJ whole genome shotgun (WGS) entry which is preliminary data.</text>
</comment>
<protein>
    <recommendedName>
        <fullName evidence="4">HTH araC/xylS-type domain-containing protein</fullName>
    </recommendedName>
</protein>
<evidence type="ECO:0000313" key="6">
    <source>
        <dbReference type="Proteomes" id="UP000179243"/>
    </source>
</evidence>
<evidence type="ECO:0000256" key="3">
    <source>
        <dbReference type="ARBA" id="ARBA00023163"/>
    </source>
</evidence>
<feature type="domain" description="HTH araC/xylS-type" evidence="4">
    <location>
        <begin position="193"/>
        <end position="291"/>
    </location>
</feature>
<organism evidence="5 6">
    <name type="scientific">Candidatus Raymondbacteria bacterium RIFOXYD12_FULL_49_13</name>
    <dbReference type="NCBI Taxonomy" id="1817890"/>
    <lineage>
        <taxon>Bacteria</taxon>
        <taxon>Raymondiibacteriota</taxon>
    </lineage>
</organism>
<proteinExistence type="predicted"/>
<dbReference type="Pfam" id="PF12833">
    <property type="entry name" value="HTH_18"/>
    <property type="match status" value="1"/>
</dbReference>
<name>A0A1F7F2X4_UNCRA</name>
<dbReference type="PANTHER" id="PTHR43280">
    <property type="entry name" value="ARAC-FAMILY TRANSCRIPTIONAL REGULATOR"/>
    <property type="match status" value="1"/>
</dbReference>
<accession>A0A1F7F2X4</accession>
<gene>
    <name evidence="5" type="ORF">A2519_17275</name>
</gene>
<dbReference type="GO" id="GO:0043565">
    <property type="term" value="F:sequence-specific DNA binding"/>
    <property type="evidence" value="ECO:0007669"/>
    <property type="project" value="InterPro"/>
</dbReference>
<sequence length="296" mass="33788">MAKYLINPAIPDIGCLRKFGLPEDYFKGTAPQPFTLPSNVLVWLRENEEPSGLDACHYRYLLCFNFLTQGNAVVDQCVYSFDPYQGMLIFPFQFHHFRSPSQKNRQWILITFEMNETPFFDQCKNRIFSADKNMLLLLRNLIDAYTDEKVAKASQNRVPLLLGLLLNEIALGFQKSSPRQRTNKTAFAPKLALTVHKYIYAHLGEGLGIKTIAREFGMSESRLRTKYREELGISLGKTLQTIRFGRAQELMTAPGKSISEIASACGYQSLYAFSLAFKKRYGVPPRQFRQRIVSAG</sequence>
<dbReference type="PROSITE" id="PS01124">
    <property type="entry name" value="HTH_ARAC_FAMILY_2"/>
    <property type="match status" value="1"/>
</dbReference>
<keyword evidence="2" id="KW-0238">DNA-binding</keyword>
<dbReference type="Gene3D" id="1.10.10.60">
    <property type="entry name" value="Homeodomain-like"/>
    <property type="match status" value="1"/>
</dbReference>
<dbReference type="GO" id="GO:0003700">
    <property type="term" value="F:DNA-binding transcription factor activity"/>
    <property type="evidence" value="ECO:0007669"/>
    <property type="project" value="InterPro"/>
</dbReference>
<evidence type="ECO:0000256" key="2">
    <source>
        <dbReference type="ARBA" id="ARBA00023125"/>
    </source>
</evidence>
<dbReference type="PANTHER" id="PTHR43280:SF2">
    <property type="entry name" value="HTH-TYPE TRANSCRIPTIONAL REGULATOR EXSA"/>
    <property type="match status" value="1"/>
</dbReference>